<dbReference type="EMBL" id="CADEBC010000301">
    <property type="protein sequence ID" value="CAB3228011.1"/>
    <property type="molecule type" value="Genomic_DNA"/>
</dbReference>
<gene>
    <name evidence="4" type="ORF">APLA_LOCUS3530</name>
</gene>
<organism evidence="4 5">
    <name type="scientific">Arctia plantaginis</name>
    <name type="common">Wood tiger moth</name>
    <name type="synonym">Phalaena plantaginis</name>
    <dbReference type="NCBI Taxonomy" id="874455"/>
    <lineage>
        <taxon>Eukaryota</taxon>
        <taxon>Metazoa</taxon>
        <taxon>Ecdysozoa</taxon>
        <taxon>Arthropoda</taxon>
        <taxon>Hexapoda</taxon>
        <taxon>Insecta</taxon>
        <taxon>Pterygota</taxon>
        <taxon>Neoptera</taxon>
        <taxon>Endopterygota</taxon>
        <taxon>Lepidoptera</taxon>
        <taxon>Glossata</taxon>
        <taxon>Ditrysia</taxon>
        <taxon>Noctuoidea</taxon>
        <taxon>Erebidae</taxon>
        <taxon>Arctiinae</taxon>
        <taxon>Arctia</taxon>
    </lineage>
</organism>
<dbReference type="SMART" id="SM00020">
    <property type="entry name" value="Tryp_SPc"/>
    <property type="match status" value="1"/>
</dbReference>
<dbReference type="AlphaFoldDB" id="A0A8S0Z633"/>
<dbReference type="SUPFAM" id="SSF50494">
    <property type="entry name" value="Trypsin-like serine proteases"/>
    <property type="match status" value="1"/>
</dbReference>
<accession>A0A8S0Z633</accession>
<feature type="domain" description="Peptidase S1" evidence="3">
    <location>
        <begin position="117"/>
        <end position="352"/>
    </location>
</feature>
<proteinExistence type="predicted"/>
<dbReference type="CDD" id="cd00190">
    <property type="entry name" value="Tryp_SPc"/>
    <property type="match status" value="1"/>
</dbReference>
<evidence type="ECO:0000256" key="2">
    <source>
        <dbReference type="RuleBase" id="RU363034"/>
    </source>
</evidence>
<dbReference type="InterPro" id="IPR001254">
    <property type="entry name" value="Trypsin_dom"/>
</dbReference>
<dbReference type="InterPro" id="IPR018114">
    <property type="entry name" value="TRYPSIN_HIS"/>
</dbReference>
<keyword evidence="2" id="KW-0645">Protease</keyword>
<evidence type="ECO:0000313" key="4">
    <source>
        <dbReference type="EMBL" id="CAB3228011.1"/>
    </source>
</evidence>
<dbReference type="PROSITE" id="PS50240">
    <property type="entry name" value="TRYPSIN_DOM"/>
    <property type="match status" value="1"/>
</dbReference>
<keyword evidence="5" id="KW-1185">Reference proteome</keyword>
<keyword evidence="2" id="KW-0720">Serine protease</keyword>
<keyword evidence="2" id="KW-0378">Hydrolase</keyword>
<dbReference type="GO" id="GO:0004252">
    <property type="term" value="F:serine-type endopeptidase activity"/>
    <property type="evidence" value="ECO:0007669"/>
    <property type="project" value="InterPro"/>
</dbReference>
<dbReference type="Proteomes" id="UP000494106">
    <property type="component" value="Unassembled WGS sequence"/>
</dbReference>
<dbReference type="GO" id="GO:0006508">
    <property type="term" value="P:proteolysis"/>
    <property type="evidence" value="ECO:0007669"/>
    <property type="project" value="UniProtKB-KW"/>
</dbReference>
<dbReference type="Gene3D" id="2.40.10.10">
    <property type="entry name" value="Trypsin-like serine proteases"/>
    <property type="match status" value="2"/>
</dbReference>
<dbReference type="PANTHER" id="PTHR24252:SF7">
    <property type="entry name" value="HYALIN"/>
    <property type="match status" value="1"/>
</dbReference>
<reference evidence="4 5" key="1">
    <citation type="submission" date="2020-04" db="EMBL/GenBank/DDBJ databases">
        <authorList>
            <person name="Wallbank WR R."/>
            <person name="Pardo Diaz C."/>
            <person name="Kozak K."/>
            <person name="Martin S."/>
            <person name="Jiggins C."/>
            <person name="Moest M."/>
            <person name="Warren A I."/>
            <person name="Byers J.R.P. K."/>
            <person name="Montejo-Kovacevich G."/>
            <person name="Yen C E."/>
        </authorList>
    </citation>
    <scope>NUCLEOTIDE SEQUENCE [LARGE SCALE GENOMIC DNA]</scope>
</reference>
<dbReference type="InterPro" id="IPR033116">
    <property type="entry name" value="TRYPSIN_SER"/>
</dbReference>
<dbReference type="PRINTS" id="PR00722">
    <property type="entry name" value="CHYMOTRYPSIN"/>
</dbReference>
<dbReference type="InterPro" id="IPR001314">
    <property type="entry name" value="Peptidase_S1A"/>
</dbReference>
<evidence type="ECO:0000256" key="1">
    <source>
        <dbReference type="ARBA" id="ARBA00023157"/>
    </source>
</evidence>
<name>A0A8S0Z633_ARCPL</name>
<dbReference type="OrthoDB" id="5565075at2759"/>
<dbReference type="PROSITE" id="PS00135">
    <property type="entry name" value="TRYPSIN_SER"/>
    <property type="match status" value="1"/>
</dbReference>
<dbReference type="InterPro" id="IPR009003">
    <property type="entry name" value="Peptidase_S1_PA"/>
</dbReference>
<evidence type="ECO:0000313" key="5">
    <source>
        <dbReference type="Proteomes" id="UP000494106"/>
    </source>
</evidence>
<keyword evidence="1" id="KW-1015">Disulfide bond</keyword>
<comment type="caution">
    <text evidence="4">The sequence shown here is derived from an EMBL/GenBank/DDBJ whole genome shotgun (WGS) entry which is preliminary data.</text>
</comment>
<dbReference type="PANTHER" id="PTHR24252">
    <property type="entry name" value="ACROSIN-RELATED"/>
    <property type="match status" value="1"/>
</dbReference>
<protein>
    <recommendedName>
        <fullName evidence="3">Peptidase S1 domain-containing protein</fullName>
    </recommendedName>
</protein>
<dbReference type="InterPro" id="IPR043504">
    <property type="entry name" value="Peptidase_S1_PA_chymotrypsin"/>
</dbReference>
<dbReference type="PROSITE" id="PS00134">
    <property type="entry name" value="TRYPSIN_HIS"/>
    <property type="match status" value="1"/>
</dbReference>
<dbReference type="Pfam" id="PF00089">
    <property type="entry name" value="Trypsin"/>
    <property type="match status" value="1"/>
</dbReference>
<sequence length="352" mass="37371">MEQHFFSLLSVSVMVPVARGPLQPAASSAHLLHEAYRLRIPPRDRLVHRTLKGHELQTQHKHITAMNCKAMVVTLAVLAQTLAQEPVLLHYHEHVGIPEATRIKEMEQALDGDGNRIVGGEPTAVGTYPFLVGLVINLTSGGTSVCGSSMLSNTRAVTAAHCWFDGRNQARHFTLVFGSARLFSGGTRVGTSRVEVHSGYRPTTLNNDIAIISFNHVEYTDVIQAVALPSGALLGSTFAGSWVHAAGYGRTSDSTGITMNQIQSHVALQVMSNAVCRQFYGSIVIGSTLCTSGAGGVGTCGGDSGGPLVISSGNQRVLVGVTSFGAVSGCQLGYPAGFSRVTSYLSWIQERI</sequence>
<evidence type="ECO:0000259" key="3">
    <source>
        <dbReference type="PROSITE" id="PS50240"/>
    </source>
</evidence>